<dbReference type="InterPro" id="IPR050498">
    <property type="entry name" value="Ycf3"/>
</dbReference>
<dbReference type="KEGG" id="gms:SOIL9_84230"/>
<evidence type="ECO:0000256" key="3">
    <source>
        <dbReference type="PROSITE-ProRule" id="PRU00339"/>
    </source>
</evidence>
<evidence type="ECO:0000313" key="5">
    <source>
        <dbReference type="EMBL" id="VTR99720.1"/>
    </source>
</evidence>
<feature type="repeat" description="TPR" evidence="3">
    <location>
        <begin position="253"/>
        <end position="286"/>
    </location>
</feature>
<gene>
    <name evidence="5" type="ORF">SOIL9_84230</name>
</gene>
<dbReference type="InterPro" id="IPR019734">
    <property type="entry name" value="TPR_rpt"/>
</dbReference>
<dbReference type="Pfam" id="PF13432">
    <property type="entry name" value="TPR_16"/>
    <property type="match status" value="2"/>
</dbReference>
<dbReference type="RefSeq" id="WP_162671959.1">
    <property type="nucleotide sequence ID" value="NZ_LR593886.1"/>
</dbReference>
<dbReference type="SUPFAM" id="SSF103642">
    <property type="entry name" value="Sec-C motif"/>
    <property type="match status" value="1"/>
</dbReference>
<accession>A0A6P2DHY8</accession>
<sequence>MPLDPYVSCPCGSGKKFKWCCAPYFETVEKAFDQEDQGQHDAALQTIKGLLTTHATNPSVWLYYAQFLYKAGAAELETAARGPAARRVAGANEPPPGYTQKFEQAEEALSKALELNPNFGMAYFLRGQFRENEGELIGSLLLYRKAAEAYDPEAHDQIAAVYVKIYQSESMLNRPVAARAALERAAHVQPADAELRAQLDGEFGPDGPFPAAARKKYTFRPTAKPVPESAATGKLSDARKAFENLTSVTPDDPAAWFNLGLVFAWLGEQPKAVTALVKSIELETDDYRAEEAGALAEVLRCGFGMENDSDHLGHSFVLPIRDQNAVMRLLGAYEQGGKLRGAQVDQERGILFGLIVEEIPSLLTVGTVNLARITARVTVLIGQGIVRLSHPNRESVARVADELRTALQLAVEQPVESTNPLNFRDVVLEALAQPAGSGDEAMLEAKLRGHATNYFENLWIHKPLKALSGNNALDAMGSKVLRKHVFGVVKFLEDCLKSALPHKRVGEEAVPIEVYDFAQLRHKLGMEYVSAAPPQVHVPADAPAEAKAAPEAARQPEAPPAPKKRDIGSMNTSELAALDLAALSVGELEQAMLTAVKLDARELAVALAQAGLLKPFDAATPDRYRLYATAITGAAATGDTARAVELIDQGTKYDADHNGGHRATEYKLRKAQLYVKSKDAEKAAAEFESLVAMHPDEGKFYTTAAEEMLRMKNGAKALHFAEGGLETARRTGNRDLEGHCSELVAAARKAT</sequence>
<dbReference type="AlphaFoldDB" id="A0A6P2DHY8"/>
<evidence type="ECO:0008006" key="7">
    <source>
        <dbReference type="Google" id="ProtNLM"/>
    </source>
</evidence>
<feature type="region of interest" description="Disordered" evidence="4">
    <location>
        <begin position="542"/>
        <end position="568"/>
    </location>
</feature>
<keyword evidence="2 3" id="KW-0802">TPR repeat</keyword>
<evidence type="ECO:0000256" key="2">
    <source>
        <dbReference type="ARBA" id="ARBA00022803"/>
    </source>
</evidence>
<dbReference type="SMART" id="SM00028">
    <property type="entry name" value="TPR"/>
    <property type="match status" value="3"/>
</dbReference>
<protein>
    <recommendedName>
        <fullName evidence="7">Tetratricopeptide repeat protein</fullName>
    </recommendedName>
</protein>
<evidence type="ECO:0000256" key="1">
    <source>
        <dbReference type="ARBA" id="ARBA00022737"/>
    </source>
</evidence>
<feature type="compositionally biased region" description="Low complexity" evidence="4">
    <location>
        <begin position="542"/>
        <end position="556"/>
    </location>
</feature>
<dbReference type="InterPro" id="IPR011990">
    <property type="entry name" value="TPR-like_helical_dom_sf"/>
</dbReference>
<keyword evidence="1" id="KW-0677">Repeat</keyword>
<proteinExistence type="predicted"/>
<reference evidence="5 6" key="1">
    <citation type="submission" date="2019-05" db="EMBL/GenBank/DDBJ databases">
        <authorList>
            <consortium name="Science for Life Laboratories"/>
        </authorList>
    </citation>
    <scope>NUCLEOTIDE SEQUENCE [LARGE SCALE GENOMIC DNA]</scope>
    <source>
        <strain evidence="5">Soil9</strain>
    </source>
</reference>
<dbReference type="PANTHER" id="PTHR44858">
    <property type="entry name" value="TETRATRICOPEPTIDE REPEAT PROTEIN 6"/>
    <property type="match status" value="1"/>
</dbReference>
<evidence type="ECO:0000256" key="4">
    <source>
        <dbReference type="SAM" id="MobiDB-lite"/>
    </source>
</evidence>
<organism evidence="5 6">
    <name type="scientific">Gemmata massiliana</name>
    <dbReference type="NCBI Taxonomy" id="1210884"/>
    <lineage>
        <taxon>Bacteria</taxon>
        <taxon>Pseudomonadati</taxon>
        <taxon>Planctomycetota</taxon>
        <taxon>Planctomycetia</taxon>
        <taxon>Gemmatales</taxon>
        <taxon>Gemmataceae</taxon>
        <taxon>Gemmata</taxon>
    </lineage>
</organism>
<feature type="repeat" description="TPR" evidence="3">
    <location>
        <begin position="664"/>
        <end position="697"/>
    </location>
</feature>
<evidence type="ECO:0000313" key="6">
    <source>
        <dbReference type="Proteomes" id="UP000464178"/>
    </source>
</evidence>
<keyword evidence="6" id="KW-1185">Reference proteome</keyword>
<dbReference type="Proteomes" id="UP000464178">
    <property type="component" value="Chromosome"/>
</dbReference>
<dbReference type="EMBL" id="LR593886">
    <property type="protein sequence ID" value="VTR99720.1"/>
    <property type="molecule type" value="Genomic_DNA"/>
</dbReference>
<dbReference type="PROSITE" id="PS50005">
    <property type="entry name" value="TPR"/>
    <property type="match status" value="2"/>
</dbReference>
<dbReference type="SUPFAM" id="SSF48452">
    <property type="entry name" value="TPR-like"/>
    <property type="match status" value="2"/>
</dbReference>
<dbReference type="Gene3D" id="1.25.40.10">
    <property type="entry name" value="Tetratricopeptide repeat domain"/>
    <property type="match status" value="3"/>
</dbReference>
<dbReference type="PANTHER" id="PTHR44858:SF1">
    <property type="entry name" value="UDP-N-ACETYLGLUCOSAMINE--PEPTIDE N-ACETYLGLUCOSAMINYLTRANSFERASE SPINDLY-RELATED"/>
    <property type="match status" value="1"/>
</dbReference>
<name>A0A6P2DHY8_9BACT</name>